<dbReference type="Pfam" id="PF01431">
    <property type="entry name" value="Peptidase_M13"/>
    <property type="match status" value="1"/>
</dbReference>
<dbReference type="InterPro" id="IPR018497">
    <property type="entry name" value="Peptidase_M13_C"/>
</dbReference>
<proteinExistence type="inferred from homology"/>
<dbReference type="InterPro" id="IPR042089">
    <property type="entry name" value="Peptidase_M13_dom_2"/>
</dbReference>
<keyword evidence="7" id="KW-0482">Metalloprotease</keyword>
<evidence type="ECO:0000256" key="1">
    <source>
        <dbReference type="ARBA" id="ARBA00001947"/>
    </source>
</evidence>
<keyword evidence="3" id="KW-0645">Protease</keyword>
<keyword evidence="5" id="KW-0378">Hydrolase</keyword>
<organism evidence="10 11">
    <name type="scientific">Gordonia cholesterolivorans</name>
    <dbReference type="NCBI Taxonomy" id="559625"/>
    <lineage>
        <taxon>Bacteria</taxon>
        <taxon>Bacillati</taxon>
        <taxon>Actinomycetota</taxon>
        <taxon>Actinomycetes</taxon>
        <taxon>Mycobacteriales</taxon>
        <taxon>Gordoniaceae</taxon>
        <taxon>Gordonia</taxon>
    </lineage>
</organism>
<evidence type="ECO:0000256" key="4">
    <source>
        <dbReference type="ARBA" id="ARBA00022723"/>
    </source>
</evidence>
<feature type="domain" description="Peptidase M13 N-terminal" evidence="9">
    <location>
        <begin position="25"/>
        <end position="399"/>
    </location>
</feature>
<feature type="domain" description="Peptidase M13 C-terminal" evidence="8">
    <location>
        <begin position="451"/>
        <end position="656"/>
    </location>
</feature>
<dbReference type="InterPro" id="IPR008753">
    <property type="entry name" value="Peptidase_M13_N"/>
</dbReference>
<dbReference type="CDD" id="cd08662">
    <property type="entry name" value="M13"/>
    <property type="match status" value="1"/>
</dbReference>
<keyword evidence="4" id="KW-0479">Metal-binding</keyword>
<reference evidence="10 11" key="1">
    <citation type="journal article" date="2019" name="Int. J. Syst. Evol. Microbiol.">
        <title>The Global Catalogue of Microorganisms (GCM) 10K type strain sequencing project: providing services to taxonomists for standard genome sequencing and annotation.</title>
        <authorList>
            <consortium name="The Broad Institute Genomics Platform"/>
            <consortium name="The Broad Institute Genome Sequencing Center for Infectious Disease"/>
            <person name="Wu L."/>
            <person name="Ma J."/>
        </authorList>
    </citation>
    <scope>NUCLEOTIDE SEQUENCE [LARGE SCALE GENOMIC DNA]</scope>
    <source>
        <strain evidence="10 11">JCM 16227</strain>
    </source>
</reference>
<dbReference type="PROSITE" id="PS51885">
    <property type="entry name" value="NEPRILYSIN"/>
    <property type="match status" value="1"/>
</dbReference>
<keyword evidence="6" id="KW-0862">Zinc</keyword>
<protein>
    <submittedName>
        <fullName evidence="10">M13 family metallopeptidase</fullName>
    </submittedName>
</protein>
<dbReference type="Proteomes" id="UP001501170">
    <property type="component" value="Unassembled WGS sequence"/>
</dbReference>
<evidence type="ECO:0000256" key="6">
    <source>
        <dbReference type="ARBA" id="ARBA00022833"/>
    </source>
</evidence>
<evidence type="ECO:0000256" key="5">
    <source>
        <dbReference type="ARBA" id="ARBA00022801"/>
    </source>
</evidence>
<evidence type="ECO:0000259" key="8">
    <source>
        <dbReference type="Pfam" id="PF01431"/>
    </source>
</evidence>
<accession>A0ABN3H537</accession>
<evidence type="ECO:0000256" key="7">
    <source>
        <dbReference type="ARBA" id="ARBA00023049"/>
    </source>
</evidence>
<dbReference type="InterPro" id="IPR000718">
    <property type="entry name" value="Peptidase_M13"/>
</dbReference>
<dbReference type="PRINTS" id="PR00786">
    <property type="entry name" value="NEPRILYSIN"/>
</dbReference>
<dbReference type="Gene3D" id="3.40.390.10">
    <property type="entry name" value="Collagenase (Catalytic Domain)"/>
    <property type="match status" value="1"/>
</dbReference>
<dbReference type="RefSeq" id="WP_346074799.1">
    <property type="nucleotide sequence ID" value="NZ_BAAARB010000002.1"/>
</dbReference>
<dbReference type="Pfam" id="PF05649">
    <property type="entry name" value="Peptidase_M13_N"/>
    <property type="match status" value="1"/>
</dbReference>
<evidence type="ECO:0000256" key="3">
    <source>
        <dbReference type="ARBA" id="ARBA00022670"/>
    </source>
</evidence>
<comment type="cofactor">
    <cofactor evidence="1">
        <name>Zn(2+)</name>
        <dbReference type="ChEBI" id="CHEBI:29105"/>
    </cofactor>
</comment>
<gene>
    <name evidence="10" type="ORF">GCM10009855_05650</name>
</gene>
<comment type="similarity">
    <text evidence="2">Belongs to the peptidase M13 family.</text>
</comment>
<sequence>MEGVTIEQTSGLDLEWVEPSVRAADDLFTHVNGKWLASHRIPDDRSIDGAFHVLRDNAEEDVRAIVEECAEGSPEPGTPAARIGDLYASFMDVDRVEELGVTPIADQLQEIAGVSDTSELAALMGRLQREGVGGLFGFYVDTDARRSDRYLVHITQSGLGLPDESYYREDNHAAVREAYRAHIAAMLGLAGVADAQRQATAIFDLETAIASHHWDVVRRRDAEAAYNLRTLAEFGDLAAGFDLAGWLTGLDAGETFAEVVIGQPSFIESSAGLLTSQPLDSWKSWLAWRLLRTVAPYLSSAFVDENFAFYGKTLTGAEVIRDRWKRGVGFVEQAAGFAVGELYVERHFPPEAKARMDELIANLVEAYRRNIGDLPWMTEATRARALAKLDKFTPKIGYPAKWIDYSTLEVDRTDLVGNSRRAAAFETARELRKIGRPVDRDEWFMTPQTVNAYYNPGMNEIVFPAAILQPPFFDPNADDAANYGGIGAVIGHEIGHGFDDQGAKYDGDGNLVDWWTDDDRAEFGKRTSALAAQYGEFTPHGLDEKYKVNGEFTLGENIGDLGGLSIALVAYEIAQEKSGATPPVIDGLTGRQRVFYSWAQIWRTKTRDEEAIRRLAIDPHSPPEFRCNGVVRNVDAFYDAFDVVPGDALYLPPADRVRIW</sequence>
<dbReference type="InterPro" id="IPR024079">
    <property type="entry name" value="MetalloPept_cat_dom_sf"/>
</dbReference>
<name>A0ABN3H537_9ACTN</name>
<dbReference type="SUPFAM" id="SSF55486">
    <property type="entry name" value="Metalloproteases ('zincins'), catalytic domain"/>
    <property type="match status" value="1"/>
</dbReference>
<comment type="caution">
    <text evidence="10">The sequence shown here is derived from an EMBL/GenBank/DDBJ whole genome shotgun (WGS) entry which is preliminary data.</text>
</comment>
<keyword evidence="11" id="KW-1185">Reference proteome</keyword>
<dbReference type="PANTHER" id="PTHR11733:SF167">
    <property type="entry name" value="FI17812P1-RELATED"/>
    <property type="match status" value="1"/>
</dbReference>
<evidence type="ECO:0000313" key="11">
    <source>
        <dbReference type="Proteomes" id="UP001501170"/>
    </source>
</evidence>
<dbReference type="Gene3D" id="1.10.1380.10">
    <property type="entry name" value="Neutral endopeptidase , domain2"/>
    <property type="match status" value="1"/>
</dbReference>
<evidence type="ECO:0000313" key="10">
    <source>
        <dbReference type="EMBL" id="GAA2369233.1"/>
    </source>
</evidence>
<evidence type="ECO:0000259" key="9">
    <source>
        <dbReference type="Pfam" id="PF05649"/>
    </source>
</evidence>
<dbReference type="EMBL" id="BAAARB010000002">
    <property type="protein sequence ID" value="GAA2369233.1"/>
    <property type="molecule type" value="Genomic_DNA"/>
</dbReference>
<dbReference type="PANTHER" id="PTHR11733">
    <property type="entry name" value="ZINC METALLOPROTEASE FAMILY M13 NEPRILYSIN-RELATED"/>
    <property type="match status" value="1"/>
</dbReference>
<evidence type="ECO:0000256" key="2">
    <source>
        <dbReference type="ARBA" id="ARBA00007357"/>
    </source>
</evidence>